<evidence type="ECO:0000256" key="3">
    <source>
        <dbReference type="ARBA" id="ARBA00023163"/>
    </source>
</evidence>
<dbReference type="AlphaFoldDB" id="A0A917D6D4"/>
<dbReference type="Pfam" id="PF14246">
    <property type="entry name" value="TetR_C_7"/>
    <property type="match status" value="1"/>
</dbReference>
<dbReference type="PANTHER" id="PTHR30055:SF146">
    <property type="entry name" value="HTH-TYPE TRANSCRIPTIONAL DUAL REGULATOR CECR"/>
    <property type="match status" value="1"/>
</dbReference>
<dbReference type="InterPro" id="IPR036271">
    <property type="entry name" value="Tet_transcr_reg_TetR-rel_C_sf"/>
</dbReference>
<name>A0A917D6D4_9HYPH</name>
<dbReference type="Gene3D" id="1.10.10.60">
    <property type="entry name" value="Homeodomain-like"/>
    <property type="match status" value="1"/>
</dbReference>
<dbReference type="InterPro" id="IPR009057">
    <property type="entry name" value="Homeodomain-like_sf"/>
</dbReference>
<gene>
    <name evidence="7" type="ORF">GCM10011335_06440</name>
</gene>
<dbReference type="InterPro" id="IPR050109">
    <property type="entry name" value="HTH-type_TetR-like_transc_reg"/>
</dbReference>
<evidence type="ECO:0000256" key="2">
    <source>
        <dbReference type="ARBA" id="ARBA00023125"/>
    </source>
</evidence>
<comment type="caution">
    <text evidence="7">The sequence shown here is derived from an EMBL/GenBank/DDBJ whole genome shotgun (WGS) entry which is preliminary data.</text>
</comment>
<evidence type="ECO:0000256" key="4">
    <source>
        <dbReference type="PROSITE-ProRule" id="PRU00335"/>
    </source>
</evidence>
<keyword evidence="3" id="KW-0804">Transcription</keyword>
<accession>A0A917D6D4</accession>
<dbReference type="Gene3D" id="1.10.357.10">
    <property type="entry name" value="Tetracycline Repressor, domain 2"/>
    <property type="match status" value="1"/>
</dbReference>
<evidence type="ECO:0000313" key="7">
    <source>
        <dbReference type="EMBL" id="GGD06218.1"/>
    </source>
</evidence>
<sequence length="244" mass="26578">MPPIVMNNPFPRPEDKDPLVAAGTAARQAKPATAEAGGRKGAGEDPQKREQIMAGAREVFGALGFDTASMSDVTRAAGVSKSTLYVYFRSKEELFTALIADERERYFARIEKIFSDTLHPEETLRTYGILLATKLTSEKVVRASRTVIAVADRMPDVGRDFYEEGPQRGVLLLAHYLSAAHDAGTLTVADPHRAAIQFIELSMAGLYRPRLFNHVASDPVPAEIEAVVDSALALFMAGYGPRGR</sequence>
<dbReference type="InterPro" id="IPR039536">
    <property type="entry name" value="TetR_C_Proteobacteria"/>
</dbReference>
<dbReference type="InterPro" id="IPR001647">
    <property type="entry name" value="HTH_TetR"/>
</dbReference>
<dbReference type="FunFam" id="1.10.10.60:FF:000141">
    <property type="entry name" value="TetR family transcriptional regulator"/>
    <property type="match status" value="1"/>
</dbReference>
<dbReference type="GO" id="GO:0000976">
    <property type="term" value="F:transcription cis-regulatory region binding"/>
    <property type="evidence" value="ECO:0007669"/>
    <property type="project" value="TreeGrafter"/>
</dbReference>
<dbReference type="SUPFAM" id="SSF46689">
    <property type="entry name" value="Homeodomain-like"/>
    <property type="match status" value="1"/>
</dbReference>
<feature type="domain" description="HTH tetR-type" evidence="6">
    <location>
        <begin position="46"/>
        <end position="106"/>
    </location>
</feature>
<dbReference type="EMBL" id="BMJJ01000001">
    <property type="protein sequence ID" value="GGD06218.1"/>
    <property type="molecule type" value="Genomic_DNA"/>
</dbReference>
<dbReference type="Proteomes" id="UP000613160">
    <property type="component" value="Unassembled WGS sequence"/>
</dbReference>
<dbReference type="SUPFAM" id="SSF48498">
    <property type="entry name" value="Tetracyclin repressor-like, C-terminal domain"/>
    <property type="match status" value="1"/>
</dbReference>
<protein>
    <submittedName>
        <fullName evidence="7">TetR family transcriptional regulator</fullName>
    </submittedName>
</protein>
<proteinExistence type="predicted"/>
<evidence type="ECO:0000256" key="1">
    <source>
        <dbReference type="ARBA" id="ARBA00023015"/>
    </source>
</evidence>
<dbReference type="PRINTS" id="PR00455">
    <property type="entry name" value="HTHTETR"/>
</dbReference>
<organism evidence="7 8">
    <name type="scientific">Aureimonas glaciei</name>
    <dbReference type="NCBI Taxonomy" id="1776957"/>
    <lineage>
        <taxon>Bacteria</taxon>
        <taxon>Pseudomonadati</taxon>
        <taxon>Pseudomonadota</taxon>
        <taxon>Alphaproteobacteria</taxon>
        <taxon>Hyphomicrobiales</taxon>
        <taxon>Aurantimonadaceae</taxon>
        <taxon>Aureimonas</taxon>
    </lineage>
</organism>
<dbReference type="GO" id="GO:0003700">
    <property type="term" value="F:DNA-binding transcription factor activity"/>
    <property type="evidence" value="ECO:0007669"/>
    <property type="project" value="TreeGrafter"/>
</dbReference>
<evidence type="ECO:0000259" key="6">
    <source>
        <dbReference type="PROSITE" id="PS50977"/>
    </source>
</evidence>
<feature type="region of interest" description="Disordered" evidence="5">
    <location>
        <begin position="1"/>
        <end position="48"/>
    </location>
</feature>
<evidence type="ECO:0000256" key="5">
    <source>
        <dbReference type="SAM" id="MobiDB-lite"/>
    </source>
</evidence>
<dbReference type="PROSITE" id="PS50977">
    <property type="entry name" value="HTH_TETR_2"/>
    <property type="match status" value="1"/>
</dbReference>
<dbReference type="Pfam" id="PF00440">
    <property type="entry name" value="TetR_N"/>
    <property type="match status" value="1"/>
</dbReference>
<evidence type="ECO:0000313" key="8">
    <source>
        <dbReference type="Proteomes" id="UP000613160"/>
    </source>
</evidence>
<reference evidence="7" key="1">
    <citation type="journal article" date="2014" name="Int. J. Syst. Evol. Microbiol.">
        <title>Complete genome sequence of Corynebacterium casei LMG S-19264T (=DSM 44701T), isolated from a smear-ripened cheese.</title>
        <authorList>
            <consortium name="US DOE Joint Genome Institute (JGI-PGF)"/>
            <person name="Walter F."/>
            <person name="Albersmeier A."/>
            <person name="Kalinowski J."/>
            <person name="Ruckert C."/>
        </authorList>
    </citation>
    <scope>NUCLEOTIDE SEQUENCE</scope>
    <source>
        <strain evidence="7">CGMCC 1.15493</strain>
    </source>
</reference>
<dbReference type="PANTHER" id="PTHR30055">
    <property type="entry name" value="HTH-TYPE TRANSCRIPTIONAL REGULATOR RUTR"/>
    <property type="match status" value="1"/>
</dbReference>
<feature type="DNA-binding region" description="H-T-H motif" evidence="4">
    <location>
        <begin position="69"/>
        <end position="88"/>
    </location>
</feature>
<reference evidence="7" key="2">
    <citation type="submission" date="2020-09" db="EMBL/GenBank/DDBJ databases">
        <authorList>
            <person name="Sun Q."/>
            <person name="Zhou Y."/>
        </authorList>
    </citation>
    <scope>NUCLEOTIDE SEQUENCE</scope>
    <source>
        <strain evidence="7">CGMCC 1.15493</strain>
    </source>
</reference>
<keyword evidence="8" id="KW-1185">Reference proteome</keyword>
<keyword evidence="2 4" id="KW-0238">DNA-binding</keyword>
<keyword evidence="1" id="KW-0805">Transcription regulation</keyword>
<feature type="compositionally biased region" description="Basic and acidic residues" evidence="5">
    <location>
        <begin position="37"/>
        <end position="48"/>
    </location>
</feature>